<evidence type="ECO:0000313" key="9">
    <source>
        <dbReference type="Proteomes" id="UP000516349"/>
    </source>
</evidence>
<name>A0A7H1NUV7_9PROT</name>
<dbReference type="InterPro" id="IPR001765">
    <property type="entry name" value="Carbonic_anhydrase"/>
</dbReference>
<keyword evidence="9" id="KW-1185">Reference proteome</keyword>
<evidence type="ECO:0000256" key="2">
    <source>
        <dbReference type="ARBA" id="ARBA00012925"/>
    </source>
</evidence>
<dbReference type="SUPFAM" id="SSF53056">
    <property type="entry name" value="beta-carbonic anhydrase, cab"/>
    <property type="match status" value="1"/>
</dbReference>
<gene>
    <name evidence="8" type="primary">cynT</name>
    <name evidence="8" type="ORF">JGUZn3_23670</name>
</gene>
<sequence>MILENKNITASLIELLEGVERFQTEIYPENKKLFNYLSDQQSPHTLFITCSDSRIDPTMLMQANPGELFIMRNIGNIVPAYGEMNGATASAIEYAVSIGVSHIIICGHSNCGAMSAMLAPPEKLDAIPMVKAWLRNAEAAKAVSSALTAEDAGPITVRSLSEQNVLLQLAHLRTHPSVAAALARKDLIVQGWFYDIGSGEVLILDENTRHTLHIQEALKILRSTL</sequence>
<keyword evidence="4 7" id="KW-0862">Zinc</keyword>
<dbReference type="InterPro" id="IPR045066">
    <property type="entry name" value="Beta_CA_cladeB"/>
</dbReference>
<dbReference type="KEGG" id="ebla:JGUZn3_23670"/>
<proteinExistence type="inferred from homology"/>
<dbReference type="SMART" id="SM00947">
    <property type="entry name" value="Pro_CA"/>
    <property type="match status" value="1"/>
</dbReference>
<evidence type="ECO:0000256" key="1">
    <source>
        <dbReference type="ARBA" id="ARBA00006217"/>
    </source>
</evidence>
<dbReference type="RefSeq" id="WP_203413716.1">
    <property type="nucleotide sequence ID" value="NZ_CP060244.1"/>
</dbReference>
<keyword evidence="5 8" id="KW-0456">Lyase</keyword>
<comment type="similarity">
    <text evidence="1">Belongs to the beta-class carbonic anhydrase family.</text>
</comment>
<reference evidence="8 9" key="1">
    <citation type="submission" date="2020-08" db="EMBL/GenBank/DDBJ databases">
        <title>Complete genome sequence of Entomobacter blattae G55GP.</title>
        <authorList>
            <person name="Poehlein A."/>
            <person name="Guzman J."/>
            <person name="Daniel R."/>
            <person name="Vilcinskas A."/>
        </authorList>
    </citation>
    <scope>NUCLEOTIDE SEQUENCE [LARGE SCALE GENOMIC DNA]</scope>
    <source>
        <strain evidence="8 9">G55GP</strain>
    </source>
</reference>
<accession>A0A7H1NUV7</accession>
<dbReference type="Gene3D" id="3.40.1050.10">
    <property type="entry name" value="Carbonic anhydrase"/>
    <property type="match status" value="1"/>
</dbReference>
<dbReference type="Proteomes" id="UP000516349">
    <property type="component" value="Chromosome"/>
</dbReference>
<evidence type="ECO:0000256" key="5">
    <source>
        <dbReference type="ARBA" id="ARBA00023239"/>
    </source>
</evidence>
<evidence type="ECO:0000313" key="8">
    <source>
        <dbReference type="EMBL" id="QNT79567.1"/>
    </source>
</evidence>
<feature type="binding site" evidence="7">
    <location>
        <position position="111"/>
    </location>
    <ligand>
        <name>Zn(2+)</name>
        <dbReference type="ChEBI" id="CHEBI:29105"/>
    </ligand>
</feature>
<evidence type="ECO:0000256" key="7">
    <source>
        <dbReference type="PIRSR" id="PIRSR601765-1"/>
    </source>
</evidence>
<dbReference type="AlphaFoldDB" id="A0A7H1NUV7"/>
<dbReference type="InterPro" id="IPR015892">
    <property type="entry name" value="Carbonic_anhydrase_CS"/>
</dbReference>
<dbReference type="GO" id="GO:0008270">
    <property type="term" value="F:zinc ion binding"/>
    <property type="evidence" value="ECO:0007669"/>
    <property type="project" value="InterPro"/>
</dbReference>
<comment type="cofactor">
    <cofactor evidence="7">
        <name>Zn(2+)</name>
        <dbReference type="ChEBI" id="CHEBI:29105"/>
    </cofactor>
    <text evidence="7">Binds 1 zinc ion per subunit.</text>
</comment>
<evidence type="ECO:0000256" key="6">
    <source>
        <dbReference type="ARBA" id="ARBA00048348"/>
    </source>
</evidence>
<feature type="binding site" evidence="7">
    <location>
        <position position="52"/>
    </location>
    <ligand>
        <name>Zn(2+)</name>
        <dbReference type="ChEBI" id="CHEBI:29105"/>
    </ligand>
</feature>
<dbReference type="EMBL" id="CP060244">
    <property type="protein sequence ID" value="QNT79567.1"/>
    <property type="molecule type" value="Genomic_DNA"/>
</dbReference>
<dbReference type="EC" id="4.2.1.1" evidence="2"/>
<protein>
    <recommendedName>
        <fullName evidence="2">carbonic anhydrase</fullName>
        <ecNumber evidence="2">4.2.1.1</ecNumber>
    </recommendedName>
</protein>
<dbReference type="GO" id="GO:0015976">
    <property type="term" value="P:carbon utilization"/>
    <property type="evidence" value="ECO:0007669"/>
    <property type="project" value="InterPro"/>
</dbReference>
<dbReference type="PANTHER" id="PTHR11002:SF76">
    <property type="entry name" value="CARBONIC ANHYDRASE"/>
    <property type="match status" value="1"/>
</dbReference>
<dbReference type="PROSITE" id="PS00704">
    <property type="entry name" value="PROK_CO2_ANHYDRASE_1"/>
    <property type="match status" value="1"/>
</dbReference>
<organism evidence="8 9">
    <name type="scientific">Entomobacter blattae</name>
    <dbReference type="NCBI Taxonomy" id="2762277"/>
    <lineage>
        <taxon>Bacteria</taxon>
        <taxon>Pseudomonadati</taxon>
        <taxon>Pseudomonadota</taxon>
        <taxon>Alphaproteobacteria</taxon>
        <taxon>Acetobacterales</taxon>
        <taxon>Acetobacteraceae</taxon>
        <taxon>Entomobacter</taxon>
    </lineage>
</organism>
<dbReference type="GO" id="GO:0004089">
    <property type="term" value="F:carbonate dehydratase activity"/>
    <property type="evidence" value="ECO:0007669"/>
    <property type="project" value="UniProtKB-EC"/>
</dbReference>
<feature type="binding site" evidence="7">
    <location>
        <position position="108"/>
    </location>
    <ligand>
        <name>Zn(2+)</name>
        <dbReference type="ChEBI" id="CHEBI:29105"/>
    </ligand>
</feature>
<comment type="catalytic activity">
    <reaction evidence="6">
        <text>hydrogencarbonate + H(+) = CO2 + H2O</text>
        <dbReference type="Rhea" id="RHEA:10748"/>
        <dbReference type="ChEBI" id="CHEBI:15377"/>
        <dbReference type="ChEBI" id="CHEBI:15378"/>
        <dbReference type="ChEBI" id="CHEBI:16526"/>
        <dbReference type="ChEBI" id="CHEBI:17544"/>
        <dbReference type="EC" id="4.2.1.1"/>
    </reaction>
</comment>
<dbReference type="Pfam" id="PF00484">
    <property type="entry name" value="Pro_CA"/>
    <property type="match status" value="1"/>
</dbReference>
<feature type="binding site" evidence="7">
    <location>
        <position position="50"/>
    </location>
    <ligand>
        <name>Zn(2+)</name>
        <dbReference type="ChEBI" id="CHEBI:29105"/>
    </ligand>
</feature>
<dbReference type="InterPro" id="IPR036874">
    <property type="entry name" value="Carbonic_anhydrase_sf"/>
</dbReference>
<dbReference type="PANTHER" id="PTHR11002">
    <property type="entry name" value="CARBONIC ANHYDRASE"/>
    <property type="match status" value="1"/>
</dbReference>
<keyword evidence="3 7" id="KW-0479">Metal-binding</keyword>
<dbReference type="CDD" id="cd00884">
    <property type="entry name" value="beta_CA_cladeB"/>
    <property type="match status" value="1"/>
</dbReference>
<evidence type="ECO:0000256" key="4">
    <source>
        <dbReference type="ARBA" id="ARBA00022833"/>
    </source>
</evidence>
<evidence type="ECO:0000256" key="3">
    <source>
        <dbReference type="ARBA" id="ARBA00022723"/>
    </source>
</evidence>